<dbReference type="PANTHER" id="PTHR11588">
    <property type="entry name" value="TUBULIN"/>
    <property type="match status" value="1"/>
</dbReference>
<dbReference type="GO" id="GO:0005200">
    <property type="term" value="F:structural constituent of cytoskeleton"/>
    <property type="evidence" value="ECO:0007669"/>
    <property type="project" value="InterPro"/>
</dbReference>
<keyword evidence="4" id="KW-0378">Hydrolase</keyword>
<keyword evidence="2" id="KW-0493">Microtubule</keyword>
<feature type="binding site" evidence="11 13">
    <location>
        <position position="13"/>
    </location>
    <ligand>
        <name>GTP</name>
        <dbReference type="ChEBI" id="CHEBI:37565"/>
    </ligand>
</feature>
<organism evidence="8 9">
    <name type="scientific">Prosthecobacter dejongeii</name>
    <dbReference type="NCBI Taxonomy" id="48465"/>
    <lineage>
        <taxon>Bacteria</taxon>
        <taxon>Pseudomonadati</taxon>
        <taxon>Verrucomicrobiota</taxon>
        <taxon>Verrucomicrobiia</taxon>
        <taxon>Verrucomicrobiales</taxon>
        <taxon>Verrucomicrobiaceae</taxon>
        <taxon>Prosthecobacter</taxon>
    </lineage>
</organism>
<evidence type="ECO:0000256" key="2">
    <source>
        <dbReference type="ARBA" id="ARBA00022701"/>
    </source>
</evidence>
<evidence type="ECO:0000313" key="9">
    <source>
        <dbReference type="Proteomes" id="UP000534294"/>
    </source>
</evidence>
<dbReference type="Gene3D" id="1.10.287.600">
    <property type="entry name" value="Helix hairpin bin"/>
    <property type="match status" value="1"/>
</dbReference>
<feature type="binding site" evidence="12">
    <location>
        <position position="185"/>
    </location>
    <ligand>
        <name>GDP</name>
        <dbReference type="ChEBI" id="CHEBI:58189"/>
    </ligand>
</feature>
<evidence type="ECO:0000256" key="3">
    <source>
        <dbReference type="ARBA" id="ARBA00022741"/>
    </source>
</evidence>
<dbReference type="GO" id="GO:0007017">
    <property type="term" value="P:microtubule-based process"/>
    <property type="evidence" value="ECO:0007669"/>
    <property type="project" value="InterPro"/>
</dbReference>
<feature type="binding site" evidence="11 13">
    <location>
        <position position="148"/>
    </location>
    <ligand>
        <name>GTP</name>
        <dbReference type="ChEBI" id="CHEBI:37565"/>
    </ligand>
</feature>
<evidence type="ECO:0007829" key="10">
    <source>
        <dbReference type="PDB" id="7QUQ"/>
    </source>
</evidence>
<dbReference type="GO" id="GO:0005874">
    <property type="term" value="C:microtubule"/>
    <property type="evidence" value="ECO:0007669"/>
    <property type="project" value="UniProtKB-KW"/>
</dbReference>
<feature type="binding site" evidence="12">
    <location>
        <position position="14"/>
    </location>
    <ligand>
        <name>GDP</name>
        <dbReference type="ChEBI" id="CHEBI:58189"/>
    </ligand>
</feature>
<dbReference type="InterPro" id="IPR036525">
    <property type="entry name" value="Tubulin/FtsZ_GTPase_sf"/>
</dbReference>
<evidence type="ECO:0000313" key="8">
    <source>
        <dbReference type="EMBL" id="MBB5037030.1"/>
    </source>
</evidence>
<dbReference type="PDB" id="9F6T">
    <property type="method" value="EM"/>
    <property type="resolution" value="3.50 A"/>
    <property type="chains" value="A=7-428"/>
</dbReference>
<feature type="binding site" evidence="12">
    <location>
        <position position="208"/>
    </location>
    <ligand>
        <name>GDP</name>
        <dbReference type="ChEBI" id="CHEBI:58189"/>
    </ligand>
</feature>
<dbReference type="CDD" id="cd02187">
    <property type="entry name" value="beta_tubulin"/>
    <property type="match status" value="1"/>
</dbReference>
<feature type="binding site" evidence="12">
    <location>
        <position position="148"/>
    </location>
    <ligand>
        <name>GDP</name>
        <dbReference type="ChEBI" id="CHEBI:58189"/>
    </ligand>
</feature>
<keyword evidence="10 11" id="KW-0002">3D-structure</keyword>
<feature type="binding site" evidence="11 13">
    <location>
        <position position="208"/>
    </location>
    <ligand>
        <name>GTP</name>
        <dbReference type="ChEBI" id="CHEBI:37565"/>
    </ligand>
</feature>
<evidence type="ECO:0000256" key="1">
    <source>
        <dbReference type="ARBA" id="ARBA00009636"/>
    </source>
</evidence>
<dbReference type="InterPro" id="IPR008280">
    <property type="entry name" value="Tub_FtsZ_C"/>
</dbReference>
<dbReference type="AlphaFoldDB" id="A0A7W7YIU5"/>
<dbReference type="PROSITE" id="PS00227">
    <property type="entry name" value="TUBULIN"/>
    <property type="match status" value="1"/>
</dbReference>
<dbReference type="InterPro" id="IPR002452">
    <property type="entry name" value="Alpha_tubulin"/>
</dbReference>
<dbReference type="Pfam" id="PF00091">
    <property type="entry name" value="Tubulin"/>
    <property type="match status" value="1"/>
</dbReference>
<dbReference type="InterPro" id="IPR017975">
    <property type="entry name" value="Tubulin_CS"/>
</dbReference>
<dbReference type="Pfam" id="PF03953">
    <property type="entry name" value="Tubulin_C"/>
    <property type="match status" value="1"/>
</dbReference>
<evidence type="ECO:0007829" key="12">
    <source>
        <dbReference type="PDB" id="9F6U"/>
    </source>
</evidence>
<evidence type="ECO:0000256" key="5">
    <source>
        <dbReference type="ARBA" id="ARBA00023134"/>
    </source>
</evidence>
<name>A0A7W7YIU5_9BACT</name>
<reference evidence="8 9" key="1">
    <citation type="submission" date="2020-08" db="EMBL/GenBank/DDBJ databases">
        <title>Genomic Encyclopedia of Type Strains, Phase IV (KMG-IV): sequencing the most valuable type-strain genomes for metagenomic binning, comparative biology and taxonomic classification.</title>
        <authorList>
            <person name="Goeker M."/>
        </authorList>
    </citation>
    <scope>NUCLEOTIDE SEQUENCE [LARGE SCALE GENOMIC DNA]</scope>
    <source>
        <strain evidence="8 9">DSM 12251</strain>
    </source>
</reference>
<dbReference type="PDB" id="9F6U">
    <property type="method" value="EM"/>
    <property type="resolution" value="3.60 A"/>
    <property type="chains" value="A=7-428"/>
</dbReference>
<evidence type="ECO:0007829" key="11">
    <source>
        <dbReference type="PDB" id="9F6T"/>
    </source>
</evidence>
<dbReference type="EMBL" id="JACHIF010000002">
    <property type="protein sequence ID" value="MBB5037030.1"/>
    <property type="molecule type" value="Genomic_DNA"/>
</dbReference>
<keyword evidence="3 11" id="KW-0547">Nucleotide-binding</keyword>
<protein>
    <recommendedName>
        <fullName evidence="7">Tubulin/FtsZ GTPase domain-containing protein</fullName>
    </recommendedName>
</protein>
<evidence type="ECO:0000256" key="4">
    <source>
        <dbReference type="ARBA" id="ARBA00022801"/>
    </source>
</evidence>
<feature type="binding site" evidence="11">
    <location>
        <position position="14"/>
    </location>
    <ligand>
        <name>GTP</name>
        <dbReference type="ChEBI" id="CHEBI:37565"/>
    </ligand>
</feature>
<dbReference type="SUPFAM" id="SSF55307">
    <property type="entry name" value="Tubulin C-terminal domain-like"/>
    <property type="match status" value="1"/>
</dbReference>
<evidence type="ECO:0000256" key="6">
    <source>
        <dbReference type="SAM" id="MobiDB-lite"/>
    </source>
</evidence>
<dbReference type="Gene3D" id="3.40.50.1440">
    <property type="entry name" value="Tubulin/FtsZ, GTPase domain"/>
    <property type="match status" value="1"/>
</dbReference>
<keyword evidence="9" id="KW-1185">Reference proteome</keyword>
<dbReference type="PRINTS" id="PR01162">
    <property type="entry name" value="ALPHATUBULIN"/>
</dbReference>
<evidence type="ECO:0007829" key="13">
    <source>
        <dbReference type="PDB" id="9F6V"/>
    </source>
</evidence>
<feature type="binding site" evidence="12">
    <location>
        <position position="147"/>
    </location>
    <ligand>
        <name>GDP</name>
        <dbReference type="ChEBI" id="CHEBI:58189"/>
    </ligand>
</feature>
<dbReference type="RefSeq" id="WP_184206523.1">
    <property type="nucleotide sequence ID" value="NZ_JACHIF010000002.1"/>
</dbReference>
<feature type="binding site" evidence="13">
    <location>
        <position position="146"/>
    </location>
    <ligand>
        <name>GTP</name>
        <dbReference type="ChEBI" id="CHEBI:37565"/>
    </ligand>
</feature>
<reference evidence="11 12" key="3">
    <citation type="journal article" date="2025" name="Cell">
        <title>Microtubules in Asgard archaea.</title>
        <authorList>
            <person name="Wollweber F."/>
            <person name="Xu J."/>
            <person name="Ponce-Toledo R.I."/>
            <person name="Marxer F."/>
            <person name="Rodrigues-Oliveira T."/>
            <person name="Possnecker A."/>
            <person name="Luo Z.H."/>
            <person name="Malit J.J.L."/>
            <person name="Kokhanovska A."/>
            <person name="Wieczorek M."/>
            <person name="Schleper C."/>
            <person name="Pilhofer M."/>
        </authorList>
    </citation>
    <scope>STRUCTURE BY ELECTRON MICROSCOPY (3.50 ANGSTROMS) OF 7-428 IN COMPLEX WITH GDP AND GTP</scope>
</reference>
<dbReference type="PRINTS" id="PR01161">
    <property type="entry name" value="TUBULIN"/>
</dbReference>
<feature type="binding site" evidence="13">
    <location>
        <position position="230"/>
    </location>
    <ligand>
        <name>GTP</name>
        <dbReference type="ChEBI" id="CHEBI:37565"/>
    </ligand>
</feature>
<keyword evidence="5 11" id="KW-0342">GTP-binding</keyword>
<feature type="domain" description="Tubulin/FtsZ GTPase" evidence="7">
    <location>
        <begin position="52"/>
        <end position="248"/>
    </location>
</feature>
<dbReference type="PDB" id="7QUQ">
    <property type="method" value="EM"/>
    <property type="resolution" value="2.60 A"/>
    <property type="chains" value="A/C/E=1-473"/>
</dbReference>
<dbReference type="Proteomes" id="UP000534294">
    <property type="component" value="Unassembled WGS sequence"/>
</dbReference>
<dbReference type="SUPFAM" id="SSF52490">
    <property type="entry name" value="Tubulin nucleotide-binding domain-like"/>
    <property type="match status" value="1"/>
</dbReference>
<dbReference type="GO" id="GO:0016787">
    <property type="term" value="F:hydrolase activity"/>
    <property type="evidence" value="ECO:0007669"/>
    <property type="project" value="UniProtKB-KW"/>
</dbReference>
<comment type="caution">
    <text evidence="8">The sequence shown here is derived from an EMBL/GenBank/DDBJ whole genome shotgun (WGS) entry which is preliminary data.</text>
</comment>
<reference evidence="10" key="2">
    <citation type="journal article" date="2023" name="Sci. Adv.">
        <title>Diverse cytomotive actins and tubulins share a polymerization switch mechanism conferring robust dynamics.</title>
        <authorList>
            <person name="Wagstaff J.M."/>
            <person name="Planelles-Herrero V.J."/>
            <person name="Sharov G."/>
            <person name="Alnami A."/>
            <person name="Kozielski F."/>
            <person name="Derivery E."/>
            <person name="Lowe J."/>
        </authorList>
    </citation>
    <scope>STRUCTURE BY ELECTRON MICROSCOPY (2.60 ANGSTROMS)</scope>
</reference>
<feature type="binding site" evidence="12">
    <location>
        <position position="13"/>
    </location>
    <ligand>
        <name>GDP</name>
        <dbReference type="ChEBI" id="CHEBI:58189"/>
    </ligand>
</feature>
<dbReference type="EMDB" id="EMD-14151"/>
<accession>A0A7W7YIU5</accession>
<dbReference type="SMART" id="SM00864">
    <property type="entry name" value="Tubulin"/>
    <property type="match status" value="1"/>
</dbReference>
<feature type="binding site" evidence="11 13">
    <location>
        <position position="147"/>
    </location>
    <ligand>
        <name>GTP</name>
        <dbReference type="ChEBI" id="CHEBI:37565"/>
    </ligand>
</feature>
<evidence type="ECO:0000259" key="7">
    <source>
        <dbReference type="SMART" id="SM00864"/>
    </source>
</evidence>
<feature type="region of interest" description="Disordered" evidence="6">
    <location>
        <begin position="435"/>
        <end position="459"/>
    </location>
</feature>
<dbReference type="InterPro" id="IPR023123">
    <property type="entry name" value="Tubulin_C"/>
</dbReference>
<dbReference type="InterPro" id="IPR003008">
    <property type="entry name" value="Tubulin_FtsZ_GTPase"/>
</dbReference>
<dbReference type="GO" id="GO:0005525">
    <property type="term" value="F:GTP binding"/>
    <property type="evidence" value="ECO:0007669"/>
    <property type="project" value="UniProtKB-KW"/>
</dbReference>
<comment type="similarity">
    <text evidence="1">Belongs to the tubulin family.</text>
</comment>
<dbReference type="InterPro" id="IPR000217">
    <property type="entry name" value="Tubulin"/>
</dbReference>
<sequence>MKVNNTIVVSIGQAGNQIAASFWKTVCLEHGIDPLTGQTAPGVAPRGNWSSFFSKLGESSSGSYVPRAIMVDLEPSVIDNVKATSGSLFNPANLISRTEGAGGNFAVGYLGAGREVLPEVMSRLDYEIDKCDNVGGIIVLHAIGGGTGSGFGALLIESLKEKYGEIPVLSCAVLPSPQVSSVVTEPYNTVFALNTLRRSADACLIFDNEALFDLAHRKWNIESPTVDDLNLLITEALAGITASMRFSGFLTVEISLRELLTNLVPQPSLHFLMCAFAPLTPPDRSKFEELGIEEMIKSLFDNGSVFAACSPMEGRFLSTAVLYRGIMEDKPLADAALAAMREKLPLTYWIPTAFKIGYVEQPGISHRKSMVLLANNTEIARVLDRICHNFDKLWQRKAFANWYLNEGMSEEQINVLRASAQELVQSYQVAEESGAKAKVQDSAGDTGMRAAAAGVSDDARGSMSLRDLVDRRR</sequence>
<dbReference type="InterPro" id="IPR018316">
    <property type="entry name" value="Tubulin/FtsZ_2-layer-sand-dom"/>
</dbReference>
<dbReference type="PDB" id="9F6V">
    <property type="method" value="EM"/>
    <property type="resolution" value="3.50 A"/>
    <property type="chains" value="A=7-428"/>
</dbReference>
<proteinExistence type="evidence at protein level"/>
<dbReference type="SMR" id="A0A7W7YIU5"/>
<feature type="binding site" evidence="12">
    <location>
        <position position="230"/>
    </location>
    <ligand>
        <name>GDP</name>
        <dbReference type="ChEBI" id="CHEBI:58189"/>
    </ligand>
</feature>
<gene>
    <name evidence="8" type="ORF">HNQ64_001272</name>
</gene>